<feature type="domain" description="Threonine synthase N-terminal" evidence="7">
    <location>
        <begin position="3"/>
        <end position="79"/>
    </location>
</feature>
<dbReference type="GO" id="GO:0009088">
    <property type="term" value="P:threonine biosynthetic process"/>
    <property type="evidence" value="ECO:0007669"/>
    <property type="project" value="UniProtKB-UniRule"/>
</dbReference>
<evidence type="ECO:0000256" key="2">
    <source>
        <dbReference type="ARBA" id="ARBA00005517"/>
    </source>
</evidence>
<dbReference type="Pfam" id="PF00291">
    <property type="entry name" value="PALP"/>
    <property type="match status" value="1"/>
</dbReference>
<evidence type="ECO:0000256" key="1">
    <source>
        <dbReference type="ARBA" id="ARBA00001933"/>
    </source>
</evidence>
<dbReference type="InterPro" id="IPR004450">
    <property type="entry name" value="Thr_synthase-like"/>
</dbReference>
<evidence type="ECO:0000313" key="8">
    <source>
        <dbReference type="EMBL" id="HIR58342.1"/>
    </source>
</evidence>
<dbReference type="Pfam" id="PF24857">
    <property type="entry name" value="THR4_C"/>
    <property type="match status" value="1"/>
</dbReference>
<organism evidence="8 9">
    <name type="scientific">Candidatus Gallacutalibacter pullicola</name>
    <dbReference type="NCBI Taxonomy" id="2840830"/>
    <lineage>
        <taxon>Bacteria</taxon>
        <taxon>Bacillati</taxon>
        <taxon>Bacillota</taxon>
        <taxon>Clostridia</taxon>
        <taxon>Eubacteriales</taxon>
        <taxon>Candidatus Gallacutalibacter</taxon>
    </lineage>
</organism>
<name>A0A9D1J2C6_9FIRM</name>
<dbReference type="EC" id="4.2.3.1" evidence="4"/>
<dbReference type="EMBL" id="DVHF01000153">
    <property type="protein sequence ID" value="HIR58342.1"/>
    <property type="molecule type" value="Genomic_DNA"/>
</dbReference>
<comment type="similarity">
    <text evidence="2">Belongs to the threonine synthase family.</text>
</comment>
<dbReference type="NCBIfam" id="TIGR00260">
    <property type="entry name" value="thrC"/>
    <property type="match status" value="1"/>
</dbReference>
<dbReference type="Proteomes" id="UP000886785">
    <property type="component" value="Unassembled WGS sequence"/>
</dbReference>
<dbReference type="InterPro" id="IPR001926">
    <property type="entry name" value="TrpB-like_PALP"/>
</dbReference>
<evidence type="ECO:0000256" key="5">
    <source>
        <dbReference type="PIRSR" id="PIRSR604450-51"/>
    </source>
</evidence>
<evidence type="ECO:0000259" key="6">
    <source>
        <dbReference type="Pfam" id="PF00291"/>
    </source>
</evidence>
<dbReference type="GO" id="GO:0005737">
    <property type="term" value="C:cytoplasm"/>
    <property type="evidence" value="ECO:0007669"/>
    <property type="project" value="TreeGrafter"/>
</dbReference>
<dbReference type="PANTHER" id="PTHR43515:SF1">
    <property type="entry name" value="THREONINE SYNTHASE-LIKE 1"/>
    <property type="match status" value="1"/>
</dbReference>
<evidence type="ECO:0000256" key="4">
    <source>
        <dbReference type="NCBIfam" id="TIGR00260"/>
    </source>
</evidence>
<dbReference type="Pfam" id="PF14821">
    <property type="entry name" value="Thr_synth_N"/>
    <property type="match status" value="1"/>
</dbReference>
<dbReference type="GO" id="GO:0004795">
    <property type="term" value="F:threonine synthase activity"/>
    <property type="evidence" value="ECO:0007669"/>
    <property type="project" value="UniProtKB-UniRule"/>
</dbReference>
<proteinExistence type="inferred from homology"/>
<evidence type="ECO:0000256" key="3">
    <source>
        <dbReference type="ARBA" id="ARBA00022898"/>
    </source>
</evidence>
<dbReference type="InterPro" id="IPR037158">
    <property type="entry name" value="Thr_synth_N_sf"/>
</dbReference>
<feature type="domain" description="Tryptophan synthase beta chain-like PALP" evidence="6">
    <location>
        <begin position="102"/>
        <end position="364"/>
    </location>
</feature>
<dbReference type="SUPFAM" id="SSF53686">
    <property type="entry name" value="Tryptophan synthase beta subunit-like PLP-dependent enzymes"/>
    <property type="match status" value="1"/>
</dbReference>
<accession>A0A9D1J2C6</accession>
<dbReference type="AlphaFoldDB" id="A0A9D1J2C6"/>
<comment type="cofactor">
    <cofactor evidence="1 5">
        <name>pyridoxal 5'-phosphate</name>
        <dbReference type="ChEBI" id="CHEBI:597326"/>
    </cofactor>
</comment>
<keyword evidence="3 5" id="KW-0663">Pyridoxal phosphate</keyword>
<protein>
    <recommendedName>
        <fullName evidence="4">Threonine synthase</fullName>
        <ecNumber evidence="4">4.2.3.1</ecNumber>
    </recommendedName>
</protein>
<evidence type="ECO:0000259" key="7">
    <source>
        <dbReference type="Pfam" id="PF14821"/>
    </source>
</evidence>
<reference evidence="8" key="2">
    <citation type="journal article" date="2021" name="PeerJ">
        <title>Extensive microbial diversity within the chicken gut microbiome revealed by metagenomics and culture.</title>
        <authorList>
            <person name="Gilroy R."/>
            <person name="Ravi A."/>
            <person name="Getino M."/>
            <person name="Pursley I."/>
            <person name="Horton D.L."/>
            <person name="Alikhan N.F."/>
            <person name="Baker D."/>
            <person name="Gharbi K."/>
            <person name="Hall N."/>
            <person name="Watson M."/>
            <person name="Adriaenssens E.M."/>
            <person name="Foster-Nyarko E."/>
            <person name="Jarju S."/>
            <person name="Secka A."/>
            <person name="Antonio M."/>
            <person name="Oren A."/>
            <person name="Chaudhuri R.R."/>
            <person name="La Ragione R."/>
            <person name="Hildebrand F."/>
            <person name="Pallen M.J."/>
        </authorList>
    </citation>
    <scope>NUCLEOTIDE SEQUENCE</scope>
    <source>
        <strain evidence="8">ChiSjej1B19-7085</strain>
    </source>
</reference>
<dbReference type="InterPro" id="IPR036052">
    <property type="entry name" value="TrpB-like_PALP_sf"/>
</dbReference>
<feature type="modified residue" description="N6-(pyridoxal phosphate)lysine" evidence="5">
    <location>
        <position position="116"/>
    </location>
</feature>
<sequence length="504" mass="55147">MHYHCTRDSQQTVSAAQAIAQGISENGGLFVPESFPQYTHADLEVMAGCTYQERAVKILGDFLTDFSKEEIEDCVAQAYAPEKFSGGNPAPLSLVQNGAVHMYLLELWHGPTCAFKDMALQLLPHLLTRSVSKTGSGKTSVILVATSGDTGKAALEGFKDVAGTRILTFYPENGVSPMQKRQMCTQEGGNVGVCAIEGNFDDAQTGVKRIFTDPAMRDRLASHNMAFSSANSINWGRLLPQIVYYFSAYCDLIRTGEIDYAGEQVNVVVPTGNFGNILAAYYARKMGLPVKRLICASNSNNVLTDFLRTGVYDRNRPFYTTMSPSMDILVSSNLERLLYDMTGCDDAKVSGWMRELSETGRYQVDGDLLEKLRALFYAGYCGEEDTLRTIRELYRTENYLCDPHTAVAVDVYRQYVEETGDSATPSIVASTASPYKFADSVLRAVSDGPAAGESEFDKVAELSALTGTQIPAPIAALQDKAVRFEDSCAPQEMDRAVLRLLGIG</sequence>
<dbReference type="InterPro" id="IPR029144">
    <property type="entry name" value="Thr_synth_N"/>
</dbReference>
<dbReference type="CDD" id="cd01560">
    <property type="entry name" value="Thr-synth_2"/>
    <property type="match status" value="1"/>
</dbReference>
<dbReference type="Gene3D" id="3.40.50.1100">
    <property type="match status" value="2"/>
</dbReference>
<evidence type="ECO:0000313" key="9">
    <source>
        <dbReference type="Proteomes" id="UP000886785"/>
    </source>
</evidence>
<reference evidence="8" key="1">
    <citation type="submission" date="2020-10" db="EMBL/GenBank/DDBJ databases">
        <authorList>
            <person name="Gilroy R."/>
        </authorList>
    </citation>
    <scope>NUCLEOTIDE SEQUENCE</scope>
    <source>
        <strain evidence="8">ChiSjej1B19-7085</strain>
    </source>
</reference>
<gene>
    <name evidence="8" type="ORF">IAA54_11845</name>
</gene>
<keyword evidence="8" id="KW-0456">Lyase</keyword>
<comment type="caution">
    <text evidence="8">The sequence shown here is derived from an EMBL/GenBank/DDBJ whole genome shotgun (WGS) entry which is preliminary data.</text>
</comment>
<dbReference type="PANTHER" id="PTHR43515">
    <property type="entry name" value="THREONINE SYNTHASE-LIKE 1"/>
    <property type="match status" value="1"/>
</dbReference>
<dbReference type="Gene3D" id="3.90.1380.10">
    <property type="entry name" value="Threonine synthase, N-terminal domain"/>
    <property type="match status" value="1"/>
</dbReference>